<sequence length="1914" mass="213176">MFLNYLIVIILFWVYQLKFDKFGAESVEERDSDSAKGDDDLLNLIQIEANTLVDTVLEESVSIINNNSATITNQSASFIPPPSSSSYNDENDIDDDHREHELSRDASYEENSYEQPHPPSQLPLLNTSLTNTSSSIMPLNNNSDSENFAIKSDFDVIVKSPTIESMSGKSFEDVDDDINYQSSSAIHDVSLDNNNITATNIATSSLSSSSQPDQSTLIEVDIVQNEAQKLVEDVIQESLEILNDNKDERPISSTVRFARDNSNISYDDNEELDDDNEIQNSEEDEVPAIVRNIDMHKLHRVERKFEHLSSEVREDDPTTVDDLVNKEDISLLQTDFSKISWDESLSATTGELASSTPDNDIHDTILNTPTETRSQQENSTKIVTADLPKPTPRLKKSSTNDTNNSSMSSQVDDTSSVSSASHTLKTENESSDGQSAASEEASFQQKKQFWENFEHPIMPAPIPRPRIAKSQRDSKDSFDTEMSSLRSSKEIEEERLEDESFPISDRYDSDASEKVTVPAPQKPNLVTDMDKIEVCESSEAEDDGAKFYIGESCSNVIRKSASEKRADFAFDNYGYEYSIEATPKEDFVHQDIKIYDDTLLDKEEPKAHFLSESTGDDSKLDLMLEEKSEFEVSEKLSRQQSEEMDSVPVASSKPPVVHSPISTVVEMKKPLEIPEERVTVAKASAIEVLEIKEEPKKPIKLENLSEIHPSKENFRLDTVIRHHTEAEIEKTLEEVEESLSAVQEELIEVVKDGKLIKQSPSEFEIKILPDLKYPASIPEQEELPDTPKKEPKIKIKEPEKTRQSETEESQQSSNEDSFNKLDVTHRQKTKQGSNRWSATDIESSSESHYQSFEKTDSRPLSSDVENLVPYQSSEYETAQNNSIVSGSTTLDFHSAVSTLNSHSISSRDSMKSFESESSGNLASIETSEASETLVPSTMEEIDDGMHSDVISQDLEHDDKDKFKSLESEPSEEISPPMQTSITGMKRSHEMNFASENIDPMFVIEEKLGRSVEDLKYGSLEEHKFGSSLEEGSMLSVSISSASNLETMVEVHSEHADQLMGSLVGSYDSAKIFTSFTDDASGTTPPDCESTSAPKIESLTMMTSTVQDQDQTSVNTQITTTVEEPIEQMKKRGHKRADSTSVFPGGFVKAGSKESGSDSFEEDVILQEDSSDIISSEKDETHGESSDSDYDRYESEYARAYRLPNNQNKSKSKDKSKETLELDEKRFSSPGHSLIETIVEDVHAETEQSGEHVSEIKKAHEYDIPNIQVTDEPKTTSSTIQYAKQVEYKMSEEEYQELLDKKYASRLADLTKSCDDNVYQEDPQLSPGSDSFEMLNEPDLSDEFVIVEEVAKEAHELDQEGKSVSIQSTGKKYTRKHDEEMEKYVIKSAPAATDAGSSYAAAGFEFEDSPPQDEEQVEPMRGGNGYALEGRKGWVEMNLSDPANLRYPYDIDTRGVLEDIKEEDTDFEIGSSRISSFKDSYSSTPDYDALVRKLHSREHDNLSMNSLQEFESLEQVISLENRRQATQSSQESLSNGSYPKNKNITKSFQGDDISLSSLKEFEGLENACMEAHLLEIKAKEEAALLLSRSDDSNKSSGSSSKSSNGAKTSPKTTSSSPGSKQNVTTTTVTTSVIKEKLPSSHLEQQMAHEFQLLQQRAQEIMEDKSISIMETSTDSLEEKEPKQVYDKTSSQHVSSDSLDKDLKSGDLMTSSVDSIELSRNGGAESRRLSDVDSIEKSSPVKKRSDSIDSIEQQIADEQNIEMIAGSSKKVITKTVTSSGTDGQNVTTTTVTSTVTHYDMPQQRDISSDSLNARTEPELLLTSTESLETSSTATNATYQNETDSQMSGSITSCGSNTMIEMDPIGFYSPSSSSHQITSTTTTSTIRTSYTHHEGTLLDEDEEDFAPITFSVKKQNQ</sequence>
<feature type="compositionally biased region" description="Basic and acidic residues" evidence="2">
    <location>
        <begin position="95"/>
        <end position="107"/>
    </location>
</feature>
<feature type="compositionally biased region" description="Acidic residues" evidence="2">
    <location>
        <begin position="1158"/>
        <end position="1170"/>
    </location>
</feature>
<feature type="compositionally biased region" description="Basic and acidic residues" evidence="2">
    <location>
        <begin position="1723"/>
        <end position="1734"/>
    </location>
</feature>
<name>A0A9J6CGP2_POLVA</name>
<feature type="compositionally biased region" description="Basic and acidic residues" evidence="2">
    <location>
        <begin position="785"/>
        <end position="805"/>
    </location>
</feature>
<feature type="region of interest" description="Disordered" evidence="2">
    <location>
        <begin position="898"/>
        <end position="939"/>
    </location>
</feature>
<feature type="compositionally biased region" description="Polar residues" evidence="2">
    <location>
        <begin position="1831"/>
        <end position="1856"/>
    </location>
</feature>
<evidence type="ECO:0000313" key="4">
    <source>
        <dbReference type="EMBL" id="KAG5680955.1"/>
    </source>
</evidence>
<feature type="compositionally biased region" description="Basic and acidic residues" evidence="2">
    <location>
        <begin position="1174"/>
        <end position="1198"/>
    </location>
</feature>
<accession>A0A9J6CGP2</accession>
<feature type="region of interest" description="Disordered" evidence="2">
    <location>
        <begin position="631"/>
        <end position="655"/>
    </location>
</feature>
<dbReference type="OrthoDB" id="20872at2759"/>
<feature type="compositionally biased region" description="Low complexity" evidence="2">
    <location>
        <begin position="646"/>
        <end position="655"/>
    </location>
</feature>
<feature type="region of interest" description="Disordered" evidence="2">
    <location>
        <begin position="768"/>
        <end position="879"/>
    </location>
</feature>
<feature type="compositionally biased region" description="Polar residues" evidence="2">
    <location>
        <begin position="431"/>
        <end position="444"/>
    </location>
</feature>
<feature type="compositionally biased region" description="Basic and acidic residues" evidence="2">
    <location>
        <begin position="631"/>
        <end position="641"/>
    </location>
</feature>
<feature type="region of interest" description="Disordered" evidence="2">
    <location>
        <begin position="1126"/>
        <end position="1232"/>
    </location>
</feature>
<feature type="compositionally biased region" description="Polar residues" evidence="2">
    <location>
        <begin position="858"/>
        <end position="879"/>
    </location>
</feature>
<feature type="compositionally biased region" description="Polar residues" evidence="2">
    <location>
        <begin position="898"/>
        <end position="907"/>
    </location>
</feature>
<keyword evidence="1" id="KW-0175">Coiled coil</keyword>
<organism evidence="4 5">
    <name type="scientific">Polypedilum vanderplanki</name>
    <name type="common">Sleeping chironomid midge</name>
    <dbReference type="NCBI Taxonomy" id="319348"/>
    <lineage>
        <taxon>Eukaryota</taxon>
        <taxon>Metazoa</taxon>
        <taxon>Ecdysozoa</taxon>
        <taxon>Arthropoda</taxon>
        <taxon>Hexapoda</taxon>
        <taxon>Insecta</taxon>
        <taxon>Pterygota</taxon>
        <taxon>Neoptera</taxon>
        <taxon>Endopterygota</taxon>
        <taxon>Diptera</taxon>
        <taxon>Nematocera</taxon>
        <taxon>Chironomoidea</taxon>
        <taxon>Chironomidae</taxon>
        <taxon>Chironominae</taxon>
        <taxon>Polypedilum</taxon>
        <taxon>Polypedilum</taxon>
    </lineage>
</organism>
<feature type="compositionally biased region" description="Polar residues" evidence="2">
    <location>
        <begin position="915"/>
        <end position="935"/>
    </location>
</feature>
<feature type="compositionally biased region" description="Low complexity" evidence="2">
    <location>
        <begin position="1866"/>
        <end position="1886"/>
    </location>
</feature>
<feature type="coiled-coil region" evidence="1">
    <location>
        <begin position="725"/>
        <end position="752"/>
    </location>
</feature>
<comment type="caution">
    <text evidence="4">The sequence shown here is derived from an EMBL/GenBank/DDBJ whole genome shotgun (WGS) entry which is preliminary data.</text>
</comment>
<evidence type="ECO:0000313" key="5">
    <source>
        <dbReference type="Proteomes" id="UP001107558"/>
    </source>
</evidence>
<feature type="region of interest" description="Disordered" evidence="2">
    <location>
        <begin position="456"/>
        <end position="524"/>
    </location>
</feature>
<gene>
    <name evidence="4" type="ORF">PVAND_010430</name>
</gene>
<protein>
    <submittedName>
        <fullName evidence="4">Uncharacterized protein</fullName>
    </submittedName>
</protein>
<feature type="compositionally biased region" description="Basic and acidic residues" evidence="2">
    <location>
        <begin position="1675"/>
        <end position="1684"/>
    </location>
</feature>
<feature type="region of interest" description="Disordered" evidence="2">
    <location>
        <begin position="1586"/>
        <end position="1629"/>
    </location>
</feature>
<keyword evidence="5" id="KW-1185">Reference proteome</keyword>
<feature type="signal peptide" evidence="3">
    <location>
        <begin position="1"/>
        <end position="19"/>
    </location>
</feature>
<feature type="region of interest" description="Disordered" evidence="2">
    <location>
        <begin position="1820"/>
        <end position="1899"/>
    </location>
</feature>
<dbReference type="Proteomes" id="UP001107558">
    <property type="component" value="Chromosome 1"/>
</dbReference>
<proteinExistence type="predicted"/>
<keyword evidence="3" id="KW-0732">Signal</keyword>
<feature type="compositionally biased region" description="Acidic residues" evidence="2">
    <location>
        <begin position="1404"/>
        <end position="1416"/>
    </location>
</feature>
<feature type="compositionally biased region" description="Low complexity" evidence="2">
    <location>
        <begin position="1593"/>
        <end position="1629"/>
    </location>
</feature>
<feature type="region of interest" description="Disordered" evidence="2">
    <location>
        <begin position="74"/>
        <end position="120"/>
    </location>
</feature>
<feature type="region of interest" description="Disordered" evidence="2">
    <location>
        <begin position="350"/>
        <end position="444"/>
    </location>
</feature>
<evidence type="ECO:0000256" key="3">
    <source>
        <dbReference type="SAM" id="SignalP"/>
    </source>
</evidence>
<evidence type="ECO:0000256" key="1">
    <source>
        <dbReference type="SAM" id="Coils"/>
    </source>
</evidence>
<feature type="compositionally biased region" description="Low complexity" evidence="2">
    <location>
        <begin position="1820"/>
        <end position="1830"/>
    </location>
</feature>
<feature type="compositionally biased region" description="Polar residues" evidence="2">
    <location>
        <begin position="830"/>
        <end position="850"/>
    </location>
</feature>
<evidence type="ECO:0000256" key="2">
    <source>
        <dbReference type="SAM" id="MobiDB-lite"/>
    </source>
</evidence>
<dbReference type="EMBL" id="JADBJN010000001">
    <property type="protein sequence ID" value="KAG5680955.1"/>
    <property type="molecule type" value="Genomic_DNA"/>
</dbReference>
<feature type="compositionally biased region" description="Basic and acidic residues" evidence="2">
    <location>
        <begin position="1210"/>
        <end position="1226"/>
    </location>
</feature>
<feature type="region of interest" description="Disordered" evidence="2">
    <location>
        <begin position="1403"/>
        <end position="1423"/>
    </location>
</feature>
<feature type="region of interest" description="Disordered" evidence="2">
    <location>
        <begin position="1670"/>
        <end position="1746"/>
    </location>
</feature>
<feature type="compositionally biased region" description="Polar residues" evidence="2">
    <location>
        <begin position="365"/>
        <end position="382"/>
    </location>
</feature>
<feature type="compositionally biased region" description="Low complexity" evidence="2">
    <location>
        <begin position="397"/>
        <end position="421"/>
    </location>
</feature>
<reference evidence="4" key="1">
    <citation type="submission" date="2021-03" db="EMBL/GenBank/DDBJ databases">
        <title>Chromosome level genome of the anhydrobiotic midge Polypedilum vanderplanki.</title>
        <authorList>
            <person name="Yoshida Y."/>
            <person name="Kikawada T."/>
            <person name="Gusev O."/>
        </authorList>
    </citation>
    <scope>NUCLEOTIDE SEQUENCE</scope>
    <source>
        <strain evidence="4">NIAS01</strain>
        <tissue evidence="4">Whole body or cell culture</tissue>
    </source>
</reference>
<feature type="chain" id="PRO_5039947884" evidence="3">
    <location>
        <begin position="20"/>
        <end position="1914"/>
    </location>
</feature>
<feature type="compositionally biased region" description="Polar residues" evidence="2">
    <location>
        <begin position="1523"/>
        <end position="1545"/>
    </location>
</feature>
<feature type="region of interest" description="Disordered" evidence="2">
    <location>
        <begin position="1520"/>
        <end position="1545"/>
    </location>
</feature>